<dbReference type="SUPFAM" id="SSF50494">
    <property type="entry name" value="Trypsin-like serine proteases"/>
    <property type="match status" value="1"/>
</dbReference>
<dbReference type="PROSITE" id="PS00135">
    <property type="entry name" value="TRYPSIN_SER"/>
    <property type="match status" value="1"/>
</dbReference>
<keyword evidence="4" id="KW-0720">Serine protease</keyword>
<feature type="signal peptide" evidence="5">
    <location>
        <begin position="1"/>
        <end position="22"/>
    </location>
</feature>
<organism evidence="7 8">
    <name type="scientific">Pseudolycoriella hygida</name>
    <dbReference type="NCBI Taxonomy" id="35572"/>
    <lineage>
        <taxon>Eukaryota</taxon>
        <taxon>Metazoa</taxon>
        <taxon>Ecdysozoa</taxon>
        <taxon>Arthropoda</taxon>
        <taxon>Hexapoda</taxon>
        <taxon>Insecta</taxon>
        <taxon>Pterygota</taxon>
        <taxon>Neoptera</taxon>
        <taxon>Endopterygota</taxon>
        <taxon>Diptera</taxon>
        <taxon>Nematocera</taxon>
        <taxon>Sciaroidea</taxon>
        <taxon>Sciaridae</taxon>
        <taxon>Pseudolycoriella</taxon>
    </lineage>
</organism>
<dbReference type="CDD" id="cd00190">
    <property type="entry name" value="Tryp_SPc"/>
    <property type="match status" value="1"/>
</dbReference>
<accession>A0A9Q0MVV1</accession>
<dbReference type="PANTHER" id="PTHR24256">
    <property type="entry name" value="TRYPTASE-RELATED"/>
    <property type="match status" value="1"/>
</dbReference>
<feature type="domain" description="Peptidase S1" evidence="6">
    <location>
        <begin position="66"/>
        <end position="307"/>
    </location>
</feature>
<evidence type="ECO:0000313" key="8">
    <source>
        <dbReference type="Proteomes" id="UP001151699"/>
    </source>
</evidence>
<keyword evidence="4" id="KW-0645">Protease</keyword>
<dbReference type="Gene3D" id="2.40.10.10">
    <property type="entry name" value="Trypsin-like serine proteases"/>
    <property type="match status" value="2"/>
</dbReference>
<proteinExistence type="inferred from homology"/>
<dbReference type="InterPro" id="IPR043504">
    <property type="entry name" value="Peptidase_S1_PA_chymotrypsin"/>
</dbReference>
<reference evidence="7" key="1">
    <citation type="submission" date="2022-07" db="EMBL/GenBank/DDBJ databases">
        <authorList>
            <person name="Trinca V."/>
            <person name="Uliana J.V.C."/>
            <person name="Torres T.T."/>
            <person name="Ward R.J."/>
            <person name="Monesi N."/>
        </authorList>
    </citation>
    <scope>NUCLEOTIDE SEQUENCE</scope>
    <source>
        <strain evidence="7">HSMRA1968</strain>
        <tissue evidence="7">Whole embryos</tissue>
    </source>
</reference>
<dbReference type="AlphaFoldDB" id="A0A9Q0MVV1"/>
<dbReference type="InterPro" id="IPR001314">
    <property type="entry name" value="Peptidase_S1A"/>
</dbReference>
<gene>
    <name evidence="7" type="primary">CTRB1_3</name>
    <name evidence="7" type="ORF">Bhyg_11594</name>
</gene>
<evidence type="ECO:0000259" key="6">
    <source>
        <dbReference type="PROSITE" id="PS50240"/>
    </source>
</evidence>
<comment type="similarity">
    <text evidence="3">Belongs to the peptidase S1 family. CLIP subfamily.</text>
</comment>
<dbReference type="PROSITE" id="PS00134">
    <property type="entry name" value="TRYPSIN_HIS"/>
    <property type="match status" value="1"/>
</dbReference>
<protein>
    <submittedName>
        <fullName evidence="7">Chymotrypsin BI</fullName>
    </submittedName>
</protein>
<evidence type="ECO:0000256" key="1">
    <source>
        <dbReference type="ARBA" id="ARBA00023157"/>
    </source>
</evidence>
<dbReference type="InterPro" id="IPR051487">
    <property type="entry name" value="Ser/Thr_Proteases_Immune/Dev"/>
</dbReference>
<feature type="chain" id="PRO_5040294560" evidence="5">
    <location>
        <begin position="23"/>
        <end position="307"/>
    </location>
</feature>
<dbReference type="InterPro" id="IPR001254">
    <property type="entry name" value="Trypsin_dom"/>
</dbReference>
<keyword evidence="8" id="KW-1185">Reference proteome</keyword>
<evidence type="ECO:0000256" key="3">
    <source>
        <dbReference type="ARBA" id="ARBA00024195"/>
    </source>
</evidence>
<keyword evidence="2" id="KW-0325">Glycoprotein</keyword>
<evidence type="ECO:0000313" key="7">
    <source>
        <dbReference type="EMBL" id="KAJ6638856.1"/>
    </source>
</evidence>
<dbReference type="Proteomes" id="UP001151699">
    <property type="component" value="Chromosome X"/>
</dbReference>
<evidence type="ECO:0000256" key="5">
    <source>
        <dbReference type="SAM" id="SignalP"/>
    </source>
</evidence>
<dbReference type="InterPro" id="IPR033116">
    <property type="entry name" value="TRYPSIN_SER"/>
</dbReference>
<keyword evidence="5" id="KW-0732">Signal</keyword>
<keyword evidence="1" id="KW-1015">Disulfide bond</keyword>
<keyword evidence="4" id="KW-0378">Hydrolase</keyword>
<comment type="caution">
    <text evidence="7">The sequence shown here is derived from an EMBL/GenBank/DDBJ whole genome shotgun (WGS) entry which is preliminary data.</text>
</comment>
<dbReference type="GO" id="GO:0006508">
    <property type="term" value="P:proteolysis"/>
    <property type="evidence" value="ECO:0007669"/>
    <property type="project" value="UniProtKB-KW"/>
</dbReference>
<dbReference type="InterPro" id="IPR018114">
    <property type="entry name" value="TRYPSIN_HIS"/>
</dbReference>
<dbReference type="PRINTS" id="PR00722">
    <property type="entry name" value="CHYMOTRYPSIN"/>
</dbReference>
<name>A0A9Q0MVV1_9DIPT</name>
<evidence type="ECO:0000256" key="4">
    <source>
        <dbReference type="RuleBase" id="RU363034"/>
    </source>
</evidence>
<dbReference type="GO" id="GO:0004252">
    <property type="term" value="F:serine-type endopeptidase activity"/>
    <property type="evidence" value="ECO:0007669"/>
    <property type="project" value="InterPro"/>
</dbReference>
<sequence>MYKMHLLLLIFVGLSFVCQSHSENEDINWSEVRPIEYYPKFWDDKPAELRPDSKFFDKNRYGMTRIVGGRIAHPHQFPYQAAVLMFIPSIGGEALCGGALVGQQTILTAAHCVHQSISGTIILGAHFLTNPNEPNRRRISVGVESIRMHPGWSSNSARDDLALIILPAPVQTIPGIIEPLALPSAVNAGQTFAGYSGTVSGWGVFSDSQGQASDVLRYVYNNIMTHAACSVSFPALIHQQMICLSGANGRGACSGDSGGPLTVRSAGGQLLHVGVVSLGFAPRCEASFPTVFTRTTSYIAWLQANVI</sequence>
<evidence type="ECO:0000256" key="2">
    <source>
        <dbReference type="ARBA" id="ARBA00023180"/>
    </source>
</evidence>
<dbReference type="Pfam" id="PF00089">
    <property type="entry name" value="Trypsin"/>
    <property type="match status" value="1"/>
</dbReference>
<dbReference type="PROSITE" id="PS50240">
    <property type="entry name" value="TRYPSIN_DOM"/>
    <property type="match status" value="1"/>
</dbReference>
<dbReference type="EMBL" id="WJQU01000003">
    <property type="protein sequence ID" value="KAJ6638856.1"/>
    <property type="molecule type" value="Genomic_DNA"/>
</dbReference>
<dbReference type="SMART" id="SM00020">
    <property type="entry name" value="Tryp_SPc"/>
    <property type="match status" value="1"/>
</dbReference>
<dbReference type="InterPro" id="IPR009003">
    <property type="entry name" value="Peptidase_S1_PA"/>
</dbReference>
<dbReference type="OrthoDB" id="5565075at2759"/>